<dbReference type="GO" id="GO:0005667">
    <property type="term" value="C:transcription regulator complex"/>
    <property type="evidence" value="ECO:0007669"/>
    <property type="project" value="TreeGrafter"/>
</dbReference>
<dbReference type="Pfam" id="PF11934">
    <property type="entry name" value="DUF3452"/>
    <property type="match status" value="1"/>
</dbReference>
<dbReference type="InterPro" id="IPR024599">
    <property type="entry name" value="RB_N"/>
</dbReference>
<dbReference type="GO" id="GO:0000977">
    <property type="term" value="F:RNA polymerase II transcription regulatory region sequence-specific DNA binding"/>
    <property type="evidence" value="ECO:0007669"/>
    <property type="project" value="TreeGrafter"/>
</dbReference>
<dbReference type="InterPro" id="IPR028309">
    <property type="entry name" value="RB_fam"/>
</dbReference>
<evidence type="ECO:0000259" key="3">
    <source>
        <dbReference type="SMART" id="SM01367"/>
    </source>
</evidence>
<dbReference type="OrthoDB" id="844594at2759"/>
<dbReference type="GeneID" id="25741056"/>
<name>A0A0D2KWY4_9CHLO</name>
<dbReference type="PANTHER" id="PTHR13742:SF17">
    <property type="entry name" value="RE32990P-RELATED"/>
    <property type="match status" value="1"/>
</dbReference>
<protein>
    <recommendedName>
        <fullName evidence="3">Retinoblastoma-associated protein N-terminal domain-containing protein</fullName>
    </recommendedName>
</protein>
<feature type="non-terminal residue" evidence="4">
    <location>
        <position position="392"/>
    </location>
</feature>
<proteinExistence type="predicted"/>
<evidence type="ECO:0000313" key="5">
    <source>
        <dbReference type="Proteomes" id="UP000054498"/>
    </source>
</evidence>
<keyword evidence="5" id="KW-1185">Reference proteome</keyword>
<dbReference type="GO" id="GO:2000134">
    <property type="term" value="P:negative regulation of G1/S transition of mitotic cell cycle"/>
    <property type="evidence" value="ECO:0007669"/>
    <property type="project" value="TreeGrafter"/>
</dbReference>
<reference evidence="4 5" key="1">
    <citation type="journal article" date="2013" name="BMC Genomics">
        <title>Reconstruction of the lipid metabolism for the microalga Monoraphidium neglectum from its genome sequence reveals characteristics suitable for biofuel production.</title>
        <authorList>
            <person name="Bogen C."/>
            <person name="Al-Dilaimi A."/>
            <person name="Albersmeier A."/>
            <person name="Wichmann J."/>
            <person name="Grundmann M."/>
            <person name="Rupp O."/>
            <person name="Lauersen K.J."/>
            <person name="Blifernez-Klassen O."/>
            <person name="Kalinowski J."/>
            <person name="Goesmann A."/>
            <person name="Mussgnug J.H."/>
            <person name="Kruse O."/>
        </authorList>
    </citation>
    <scope>NUCLEOTIDE SEQUENCE [LARGE SCALE GENOMIC DNA]</scope>
    <source>
        <strain evidence="4 5">SAG 48.87</strain>
    </source>
</reference>
<dbReference type="GO" id="GO:0030154">
    <property type="term" value="P:cell differentiation"/>
    <property type="evidence" value="ECO:0007669"/>
    <property type="project" value="TreeGrafter"/>
</dbReference>
<evidence type="ECO:0000256" key="1">
    <source>
        <dbReference type="SAM" id="MobiDB-lite"/>
    </source>
</evidence>
<dbReference type="GO" id="GO:0006357">
    <property type="term" value="P:regulation of transcription by RNA polymerase II"/>
    <property type="evidence" value="ECO:0007669"/>
    <property type="project" value="InterPro"/>
</dbReference>
<feature type="signal peptide" evidence="2">
    <location>
        <begin position="1"/>
        <end position="26"/>
    </location>
</feature>
<dbReference type="RefSeq" id="XP_013898798.1">
    <property type="nucleotide sequence ID" value="XM_014043344.1"/>
</dbReference>
<keyword evidence="2" id="KW-0732">Signal</keyword>
<organism evidence="4 5">
    <name type="scientific">Monoraphidium neglectum</name>
    <dbReference type="NCBI Taxonomy" id="145388"/>
    <lineage>
        <taxon>Eukaryota</taxon>
        <taxon>Viridiplantae</taxon>
        <taxon>Chlorophyta</taxon>
        <taxon>core chlorophytes</taxon>
        <taxon>Chlorophyceae</taxon>
        <taxon>CS clade</taxon>
        <taxon>Sphaeropleales</taxon>
        <taxon>Selenastraceae</taxon>
        <taxon>Monoraphidium</taxon>
    </lineage>
</organism>
<dbReference type="Proteomes" id="UP000054498">
    <property type="component" value="Unassembled WGS sequence"/>
</dbReference>
<dbReference type="Gene3D" id="1.10.472.140">
    <property type="match status" value="1"/>
</dbReference>
<dbReference type="SMART" id="SM01367">
    <property type="entry name" value="DUF3452"/>
    <property type="match status" value="1"/>
</dbReference>
<gene>
    <name evidence="4" type="ORF">MNEG_8180</name>
</gene>
<dbReference type="KEGG" id="mng:MNEG_8180"/>
<sequence length="392" mass="41355">MMMRRRARRWRGFLVAFFREVPVVLARLRPHLAAVAGPRSESVEQGLRLRECQETLVSLTILAKKYKDLFWRVQKAAAVPQPQALQAGWLTFLLLKAQLLQQYPDLVSSLQLLVCVLGCFVASMPYGDPEIRTLMELNPAAIDASGRLNTLKLLAAAARADYPQVQALMPTVEARFRALLEAGKFPWLPADLAAASTPHPLERQLAPVCALHAPGMLSERRQLSDLVLYLDGSYQAEYERAGEIDEREFLTTDFGALASPRGMIGGAGPVAAGGGATPSGAHANGFPTPGSAAAAGGGGGGPHMLAKPPLAPPSARRPLSLGLQSPLPIMHLGPPAPATPITQAMGSVAWLRGLTADAAPEPSAALRQLLAAAGPDAGPVLVARVAEAADAV</sequence>
<feature type="chain" id="PRO_5002257334" description="Retinoblastoma-associated protein N-terminal domain-containing protein" evidence="2">
    <location>
        <begin position="27"/>
        <end position="392"/>
    </location>
</feature>
<accession>A0A0D2KWY4</accession>
<dbReference type="GO" id="GO:0000785">
    <property type="term" value="C:chromatin"/>
    <property type="evidence" value="ECO:0007669"/>
    <property type="project" value="TreeGrafter"/>
</dbReference>
<dbReference type="EMBL" id="KK101745">
    <property type="protein sequence ID" value="KIY99778.1"/>
    <property type="molecule type" value="Genomic_DNA"/>
</dbReference>
<feature type="domain" description="Retinoblastoma-associated protein N-terminal" evidence="3">
    <location>
        <begin position="8"/>
        <end position="123"/>
    </location>
</feature>
<dbReference type="AlphaFoldDB" id="A0A0D2KWY4"/>
<dbReference type="STRING" id="145388.A0A0D2KWY4"/>
<evidence type="ECO:0000256" key="2">
    <source>
        <dbReference type="SAM" id="SignalP"/>
    </source>
</evidence>
<evidence type="ECO:0000313" key="4">
    <source>
        <dbReference type="EMBL" id="KIY99778.1"/>
    </source>
</evidence>
<dbReference type="PANTHER" id="PTHR13742">
    <property type="entry name" value="RETINOBLASTOMA-ASSOCIATED PROTEIN RB -RELATED"/>
    <property type="match status" value="1"/>
</dbReference>
<feature type="region of interest" description="Disordered" evidence="1">
    <location>
        <begin position="275"/>
        <end position="306"/>
    </location>
</feature>